<protein>
    <submittedName>
        <fullName evidence="2">Uncharacterized protein</fullName>
    </submittedName>
</protein>
<proteinExistence type="predicted"/>
<feature type="compositionally biased region" description="Basic and acidic residues" evidence="1">
    <location>
        <begin position="66"/>
        <end position="86"/>
    </location>
</feature>
<evidence type="ECO:0000313" key="3">
    <source>
        <dbReference type="Proteomes" id="UP000321436"/>
    </source>
</evidence>
<gene>
    <name evidence="2" type="ORF">CCY01nite_07290</name>
</gene>
<reference evidence="2 3" key="1">
    <citation type="submission" date="2019-07" db="EMBL/GenBank/DDBJ databases">
        <title>Whole genome shotgun sequence of Chitinophaga cymbidii NBRC 109752.</title>
        <authorList>
            <person name="Hosoyama A."/>
            <person name="Uohara A."/>
            <person name="Ohji S."/>
            <person name="Ichikawa N."/>
        </authorList>
    </citation>
    <scope>NUCLEOTIDE SEQUENCE [LARGE SCALE GENOMIC DNA]</scope>
    <source>
        <strain evidence="2 3">NBRC 109752</strain>
    </source>
</reference>
<sequence length="86" mass="9833">MDQSEEQQIELAHGFAEIRPEICHQWTGKIKHKADRKLNMREGGGEMPHGIIRPRKRPPAHPSGKAPEHTIQKAEQHQPTENGMKE</sequence>
<dbReference type="EMBL" id="BKAU01000001">
    <property type="protein sequence ID" value="GEP94469.1"/>
    <property type="molecule type" value="Genomic_DNA"/>
</dbReference>
<dbReference type="Proteomes" id="UP000321436">
    <property type="component" value="Unassembled WGS sequence"/>
</dbReference>
<keyword evidence="3" id="KW-1185">Reference proteome</keyword>
<dbReference type="AlphaFoldDB" id="A0A512RFI2"/>
<evidence type="ECO:0000256" key="1">
    <source>
        <dbReference type="SAM" id="MobiDB-lite"/>
    </source>
</evidence>
<organism evidence="2 3">
    <name type="scientific">Chitinophaga cymbidii</name>
    <dbReference type="NCBI Taxonomy" id="1096750"/>
    <lineage>
        <taxon>Bacteria</taxon>
        <taxon>Pseudomonadati</taxon>
        <taxon>Bacteroidota</taxon>
        <taxon>Chitinophagia</taxon>
        <taxon>Chitinophagales</taxon>
        <taxon>Chitinophagaceae</taxon>
        <taxon>Chitinophaga</taxon>
    </lineage>
</organism>
<feature type="region of interest" description="Disordered" evidence="1">
    <location>
        <begin position="35"/>
        <end position="86"/>
    </location>
</feature>
<comment type="caution">
    <text evidence="2">The sequence shown here is derived from an EMBL/GenBank/DDBJ whole genome shotgun (WGS) entry which is preliminary data.</text>
</comment>
<name>A0A512RFI2_9BACT</name>
<accession>A0A512RFI2</accession>
<evidence type="ECO:0000313" key="2">
    <source>
        <dbReference type="EMBL" id="GEP94469.1"/>
    </source>
</evidence>